<evidence type="ECO:0000313" key="4">
    <source>
        <dbReference type="Proteomes" id="UP000315724"/>
    </source>
</evidence>
<dbReference type="PANTHER" id="PTHR44103:SF1">
    <property type="entry name" value="PROPROTEIN CONVERTASE P"/>
    <property type="match status" value="1"/>
</dbReference>
<dbReference type="InterPro" id="IPR013517">
    <property type="entry name" value="FG-GAP"/>
</dbReference>
<dbReference type="InterPro" id="IPR028994">
    <property type="entry name" value="Integrin_alpha_N"/>
</dbReference>
<feature type="signal peptide" evidence="2">
    <location>
        <begin position="1"/>
        <end position="20"/>
    </location>
</feature>
<organism evidence="3 4">
    <name type="scientific">Thalassoglobus polymorphus</name>
    <dbReference type="NCBI Taxonomy" id="2527994"/>
    <lineage>
        <taxon>Bacteria</taxon>
        <taxon>Pseudomonadati</taxon>
        <taxon>Planctomycetota</taxon>
        <taxon>Planctomycetia</taxon>
        <taxon>Planctomycetales</taxon>
        <taxon>Planctomycetaceae</taxon>
        <taxon>Thalassoglobus</taxon>
    </lineage>
</organism>
<evidence type="ECO:0000256" key="2">
    <source>
        <dbReference type="SAM" id="SignalP"/>
    </source>
</evidence>
<dbReference type="AlphaFoldDB" id="A0A517QSZ0"/>
<keyword evidence="4" id="KW-1185">Reference proteome</keyword>
<dbReference type="Proteomes" id="UP000315724">
    <property type="component" value="Chromosome"/>
</dbReference>
<dbReference type="SUPFAM" id="SSF69318">
    <property type="entry name" value="Integrin alpha N-terminal domain"/>
    <property type="match status" value="1"/>
</dbReference>
<protein>
    <submittedName>
        <fullName evidence="3">FG-GAP repeat protein</fullName>
    </submittedName>
</protein>
<keyword evidence="1 2" id="KW-0732">Signal</keyword>
<dbReference type="PANTHER" id="PTHR44103">
    <property type="entry name" value="PROPROTEIN CONVERTASE P"/>
    <property type="match status" value="1"/>
</dbReference>
<dbReference type="Pfam" id="PF13517">
    <property type="entry name" value="FG-GAP_3"/>
    <property type="match status" value="2"/>
</dbReference>
<feature type="chain" id="PRO_5022010339" evidence="2">
    <location>
        <begin position="21"/>
        <end position="403"/>
    </location>
</feature>
<sequence length="403" mass="44913" precursor="true">MLRLLLFLAVLSFFPFAARAEHPLKFEVKLLAVDANEGCDVADFDGDGKLDVCAGRFWFRNGDWVARPVRAFDDVNGYVHSNGDFVYDVNQDGHPDIVAGGFFQTTVHWYENPGPDALNNGFMWKEHLLVDTGLSQNEASFMHDFNGDGVPEWISNSWNKKNPLVIWSFDSKTEEVAVKQGNKTTTKTVTVPVLKRNLIHEGGEAQGQGHGFGFGDINNDGREDILTGTGWHERPEGDPLTESWVYHADWDAHWSDPVLVRDMNKDGKNDIIWGNPHDFGLFIWYADGEDADGKLKFREEVVDKDFSQLHCILFADLDGDGVEELITGKRVRAHNGRDPGGTQDPIVCYYTIDEAGKFTKHIIESGSVGIGLQIRTADIDGDGDLDIVVAGKDGTQILFNQLK</sequence>
<dbReference type="KEGG" id="tpol:Mal48_40150"/>
<reference evidence="3 4" key="1">
    <citation type="submission" date="2019-02" db="EMBL/GenBank/DDBJ databases">
        <title>Deep-cultivation of Planctomycetes and their phenomic and genomic characterization uncovers novel biology.</title>
        <authorList>
            <person name="Wiegand S."/>
            <person name="Jogler M."/>
            <person name="Boedeker C."/>
            <person name="Pinto D."/>
            <person name="Vollmers J."/>
            <person name="Rivas-Marin E."/>
            <person name="Kohn T."/>
            <person name="Peeters S.H."/>
            <person name="Heuer A."/>
            <person name="Rast P."/>
            <person name="Oberbeckmann S."/>
            <person name="Bunk B."/>
            <person name="Jeske O."/>
            <person name="Meyerdierks A."/>
            <person name="Storesund J.E."/>
            <person name="Kallscheuer N."/>
            <person name="Luecker S."/>
            <person name="Lage O.M."/>
            <person name="Pohl T."/>
            <person name="Merkel B.J."/>
            <person name="Hornburger P."/>
            <person name="Mueller R.-W."/>
            <person name="Bruemmer F."/>
            <person name="Labrenz M."/>
            <person name="Spormann A.M."/>
            <person name="Op den Camp H."/>
            <person name="Overmann J."/>
            <person name="Amann R."/>
            <person name="Jetten M.S.M."/>
            <person name="Mascher T."/>
            <person name="Medema M.H."/>
            <person name="Devos D.P."/>
            <person name="Kaster A.-K."/>
            <person name="Ovreas L."/>
            <person name="Rohde M."/>
            <person name="Galperin M.Y."/>
            <person name="Jogler C."/>
        </authorList>
    </citation>
    <scope>NUCLEOTIDE SEQUENCE [LARGE SCALE GENOMIC DNA]</scope>
    <source>
        <strain evidence="3 4">Mal48</strain>
    </source>
</reference>
<dbReference type="OrthoDB" id="228608at2"/>
<dbReference type="EMBL" id="CP036267">
    <property type="protein sequence ID" value="QDT34743.1"/>
    <property type="molecule type" value="Genomic_DNA"/>
</dbReference>
<evidence type="ECO:0000313" key="3">
    <source>
        <dbReference type="EMBL" id="QDT34743.1"/>
    </source>
</evidence>
<dbReference type="RefSeq" id="WP_145203169.1">
    <property type="nucleotide sequence ID" value="NZ_CP036267.1"/>
</dbReference>
<gene>
    <name evidence="3" type="ORF">Mal48_40150</name>
</gene>
<name>A0A517QSZ0_9PLAN</name>
<proteinExistence type="predicted"/>
<dbReference type="Gene3D" id="2.130.10.130">
    <property type="entry name" value="Integrin alpha, N-terminal"/>
    <property type="match status" value="2"/>
</dbReference>
<evidence type="ECO:0000256" key="1">
    <source>
        <dbReference type="ARBA" id="ARBA00022729"/>
    </source>
</evidence>
<accession>A0A517QSZ0</accession>